<name>A0A940ICJ2_9PROT</name>
<feature type="domain" description="Lipocalin-like" evidence="1">
    <location>
        <begin position="19"/>
        <end position="109"/>
    </location>
</feature>
<reference evidence="2" key="1">
    <citation type="submission" date="2020-10" db="EMBL/GenBank/DDBJ databases">
        <authorList>
            <person name="Gilroy R."/>
        </authorList>
    </citation>
    <scope>NUCLEOTIDE SEQUENCE</scope>
    <source>
        <strain evidence="2">B1-16210</strain>
    </source>
</reference>
<comment type="caution">
    <text evidence="2">The sequence shown here is derived from an EMBL/GenBank/DDBJ whole genome shotgun (WGS) entry which is preliminary data.</text>
</comment>
<sequence length="110" mass="12261">MKKLLSVLCVLFLSACGDTEIPGTWLQPIPGMEDKTQGFTLNDDGTAQSVNMATLQYTTWRRDGDILTLTGRSIGNGQTIEFTEMYNIEQLTSDTLVLRNGDVTFTYSRE</sequence>
<dbReference type="Proteomes" id="UP000721442">
    <property type="component" value="Unassembled WGS sequence"/>
</dbReference>
<evidence type="ECO:0000313" key="3">
    <source>
        <dbReference type="Proteomes" id="UP000721442"/>
    </source>
</evidence>
<gene>
    <name evidence="2" type="ORF">IAC77_03400</name>
</gene>
<dbReference type="AlphaFoldDB" id="A0A940ICJ2"/>
<dbReference type="EMBL" id="JADINE010000042">
    <property type="protein sequence ID" value="MBO8407478.1"/>
    <property type="molecule type" value="Genomic_DNA"/>
</dbReference>
<accession>A0A940ICJ2</accession>
<dbReference type="Pfam" id="PF12702">
    <property type="entry name" value="Lipocalin_3"/>
    <property type="match status" value="1"/>
</dbReference>
<dbReference type="Gene3D" id="2.40.128.280">
    <property type="match status" value="1"/>
</dbReference>
<dbReference type="InterPro" id="IPR024311">
    <property type="entry name" value="Lipocalin-like"/>
</dbReference>
<evidence type="ECO:0000313" key="2">
    <source>
        <dbReference type="EMBL" id="MBO8407478.1"/>
    </source>
</evidence>
<protein>
    <submittedName>
        <fullName evidence="2">Lipocalin family protein</fullName>
    </submittedName>
</protein>
<organism evidence="2 3">
    <name type="scientific">Candidatus Enterousia excrementavium</name>
    <dbReference type="NCBI Taxonomy" id="2840789"/>
    <lineage>
        <taxon>Bacteria</taxon>
        <taxon>Pseudomonadati</taxon>
        <taxon>Pseudomonadota</taxon>
        <taxon>Alphaproteobacteria</taxon>
        <taxon>Candidatus Enterousia</taxon>
    </lineage>
</organism>
<evidence type="ECO:0000259" key="1">
    <source>
        <dbReference type="Pfam" id="PF12702"/>
    </source>
</evidence>
<proteinExistence type="predicted"/>
<dbReference type="PROSITE" id="PS51257">
    <property type="entry name" value="PROKAR_LIPOPROTEIN"/>
    <property type="match status" value="1"/>
</dbReference>
<reference evidence="2" key="2">
    <citation type="journal article" date="2021" name="PeerJ">
        <title>Extensive microbial diversity within the chicken gut microbiome revealed by metagenomics and culture.</title>
        <authorList>
            <person name="Gilroy R."/>
            <person name="Ravi A."/>
            <person name="Getino M."/>
            <person name="Pursley I."/>
            <person name="Horton D.L."/>
            <person name="Alikhan N.F."/>
            <person name="Baker D."/>
            <person name="Gharbi K."/>
            <person name="Hall N."/>
            <person name="Watson M."/>
            <person name="Adriaenssens E.M."/>
            <person name="Foster-Nyarko E."/>
            <person name="Jarju S."/>
            <person name="Secka A."/>
            <person name="Antonio M."/>
            <person name="Oren A."/>
            <person name="Chaudhuri R.R."/>
            <person name="La Ragione R."/>
            <person name="Hildebrand F."/>
            <person name="Pallen M.J."/>
        </authorList>
    </citation>
    <scope>NUCLEOTIDE SEQUENCE</scope>
    <source>
        <strain evidence="2">B1-16210</strain>
    </source>
</reference>